<dbReference type="Pfam" id="PF03031">
    <property type="entry name" value="NIF"/>
    <property type="match status" value="1"/>
</dbReference>
<gene>
    <name evidence="8" type="ORF">POM88_014467</name>
</gene>
<organism evidence="8 9">
    <name type="scientific">Heracleum sosnowskyi</name>
    <dbReference type="NCBI Taxonomy" id="360622"/>
    <lineage>
        <taxon>Eukaryota</taxon>
        <taxon>Viridiplantae</taxon>
        <taxon>Streptophyta</taxon>
        <taxon>Embryophyta</taxon>
        <taxon>Tracheophyta</taxon>
        <taxon>Spermatophyta</taxon>
        <taxon>Magnoliopsida</taxon>
        <taxon>eudicotyledons</taxon>
        <taxon>Gunneridae</taxon>
        <taxon>Pentapetalae</taxon>
        <taxon>asterids</taxon>
        <taxon>campanulids</taxon>
        <taxon>Apiales</taxon>
        <taxon>Apiaceae</taxon>
        <taxon>Apioideae</taxon>
        <taxon>apioid superclade</taxon>
        <taxon>Tordylieae</taxon>
        <taxon>Tordyliinae</taxon>
        <taxon>Heracleum</taxon>
    </lineage>
</organism>
<evidence type="ECO:0000259" key="7">
    <source>
        <dbReference type="PROSITE" id="PS50969"/>
    </source>
</evidence>
<accession>A0AAD8J312</accession>
<dbReference type="SUPFAM" id="SSF56784">
    <property type="entry name" value="HAD-like"/>
    <property type="match status" value="1"/>
</dbReference>
<dbReference type="Proteomes" id="UP001237642">
    <property type="component" value="Unassembled WGS sequence"/>
</dbReference>
<protein>
    <recommendedName>
        <fullName evidence="6">RNA polymerase II C-terminal domain phosphatase-like</fullName>
        <ecNumber evidence="6">3.1.3.16</ecNumber>
    </recommendedName>
</protein>
<dbReference type="PROSITE" id="PS50969">
    <property type="entry name" value="FCP1"/>
    <property type="match status" value="1"/>
</dbReference>
<dbReference type="EMBL" id="JAUIZM010000003">
    <property type="protein sequence ID" value="KAK1395411.1"/>
    <property type="molecule type" value="Genomic_DNA"/>
</dbReference>
<comment type="catalytic activity">
    <reaction evidence="4 6">
        <text>O-phospho-L-seryl-[protein] + H2O = L-seryl-[protein] + phosphate</text>
        <dbReference type="Rhea" id="RHEA:20629"/>
        <dbReference type="Rhea" id="RHEA-COMP:9863"/>
        <dbReference type="Rhea" id="RHEA-COMP:11604"/>
        <dbReference type="ChEBI" id="CHEBI:15377"/>
        <dbReference type="ChEBI" id="CHEBI:29999"/>
        <dbReference type="ChEBI" id="CHEBI:43474"/>
        <dbReference type="ChEBI" id="CHEBI:83421"/>
        <dbReference type="EC" id="3.1.3.16"/>
    </reaction>
</comment>
<dbReference type="InterPro" id="IPR036412">
    <property type="entry name" value="HAD-like_sf"/>
</dbReference>
<dbReference type="EC" id="3.1.3.16" evidence="6"/>
<dbReference type="PANTHER" id="PTHR23081">
    <property type="entry name" value="RNA POLYMERASE II CTD PHOSPHATASE"/>
    <property type="match status" value="1"/>
</dbReference>
<dbReference type="PANTHER" id="PTHR23081:SF36">
    <property type="entry name" value="RNA POLYMERASE II SUBUNIT A C-TERMINAL DOMAIN PHOSPHATASE"/>
    <property type="match status" value="1"/>
</dbReference>
<comment type="catalytic activity">
    <reaction evidence="5 6">
        <text>O-phospho-L-threonyl-[protein] + H2O = L-threonyl-[protein] + phosphate</text>
        <dbReference type="Rhea" id="RHEA:47004"/>
        <dbReference type="Rhea" id="RHEA-COMP:11060"/>
        <dbReference type="Rhea" id="RHEA-COMP:11605"/>
        <dbReference type="ChEBI" id="CHEBI:15377"/>
        <dbReference type="ChEBI" id="CHEBI:30013"/>
        <dbReference type="ChEBI" id="CHEBI:43474"/>
        <dbReference type="ChEBI" id="CHEBI:61977"/>
        <dbReference type="EC" id="3.1.3.16"/>
    </reaction>
</comment>
<dbReference type="SMART" id="SM00577">
    <property type="entry name" value="CPDc"/>
    <property type="match status" value="1"/>
</dbReference>
<comment type="caution">
    <text evidence="8">The sequence shown here is derived from an EMBL/GenBank/DDBJ whole genome shotgun (WGS) entry which is preliminary data.</text>
</comment>
<evidence type="ECO:0000256" key="3">
    <source>
        <dbReference type="ARBA" id="ARBA00023242"/>
    </source>
</evidence>
<proteinExistence type="predicted"/>
<comment type="subcellular location">
    <subcellularLocation>
        <location evidence="1 6">Nucleus</location>
    </subcellularLocation>
</comment>
<dbReference type="CDD" id="cd07521">
    <property type="entry name" value="HAD_FCP1-like"/>
    <property type="match status" value="1"/>
</dbReference>
<evidence type="ECO:0000256" key="1">
    <source>
        <dbReference type="ARBA" id="ARBA00004123"/>
    </source>
</evidence>
<dbReference type="GO" id="GO:0005634">
    <property type="term" value="C:nucleus"/>
    <property type="evidence" value="ECO:0007669"/>
    <property type="project" value="UniProtKB-SubCell"/>
</dbReference>
<dbReference type="AlphaFoldDB" id="A0AAD8J312"/>
<dbReference type="NCBIfam" id="TIGR02250">
    <property type="entry name" value="FCP1_euk"/>
    <property type="match status" value="1"/>
</dbReference>
<reference evidence="8" key="2">
    <citation type="submission" date="2023-05" db="EMBL/GenBank/DDBJ databases">
        <authorList>
            <person name="Schelkunov M.I."/>
        </authorList>
    </citation>
    <scope>NUCLEOTIDE SEQUENCE</scope>
    <source>
        <strain evidence="8">Hsosn_3</strain>
        <tissue evidence="8">Leaf</tissue>
    </source>
</reference>
<keyword evidence="3 6" id="KW-0539">Nucleus</keyword>
<comment type="function">
    <text evidence="6">This promotes the activity of RNA polymerase II.</text>
</comment>
<dbReference type="GO" id="GO:0008420">
    <property type="term" value="F:RNA polymerase II CTD heptapeptide repeat phosphatase activity"/>
    <property type="evidence" value="ECO:0007669"/>
    <property type="project" value="UniProtKB-UniRule"/>
</dbReference>
<feature type="domain" description="FCP1 homology" evidence="7">
    <location>
        <begin position="48"/>
        <end position="218"/>
    </location>
</feature>
<reference evidence="8" key="1">
    <citation type="submission" date="2023-02" db="EMBL/GenBank/DDBJ databases">
        <title>Genome of toxic invasive species Heracleum sosnowskyi carries increased number of genes despite the absence of recent whole-genome duplications.</title>
        <authorList>
            <person name="Schelkunov M."/>
            <person name="Shtratnikova V."/>
            <person name="Makarenko M."/>
            <person name="Klepikova A."/>
            <person name="Omelchenko D."/>
            <person name="Novikova G."/>
            <person name="Obukhova E."/>
            <person name="Bogdanov V."/>
            <person name="Penin A."/>
            <person name="Logacheva M."/>
        </authorList>
    </citation>
    <scope>NUCLEOTIDE SEQUENCE</scope>
    <source>
        <strain evidence="8">Hsosn_3</strain>
        <tissue evidence="8">Leaf</tissue>
    </source>
</reference>
<keyword evidence="9" id="KW-1185">Reference proteome</keyword>
<dbReference type="InterPro" id="IPR004274">
    <property type="entry name" value="FCP1_dom"/>
</dbReference>
<name>A0AAD8J312_9APIA</name>
<dbReference type="InterPro" id="IPR039189">
    <property type="entry name" value="Fcp1"/>
</dbReference>
<sequence length="305" mass="35412">MGTLKIRHDDPTQKMRMQAGLYAPIFYSVPFKIFRDEWIPNIKLHDLRNRKKLCLVLDLDHTLLHTKQVQKLSSEEIIRLCNSSQNDDISRWESVDGVTHLTKLRPFVRTFLEEASKLFDLYIYTNGSRYYAKRMARLLDPDCVYFGSRIIGMEDSTKKGRKRLDVVPVKKSGVLILDDSGEVWPKNRSNLVVIKKYDYFAPENPNGNGLLHDEGTDESESSGPLNCALRLLQDVHRMYFESNNHLFDVKELLGILLKNNGTYEEKLPELVTGKSWRKSRKRLRVEDECSSRDVTKRSKMLISSL</sequence>
<evidence type="ECO:0000313" key="9">
    <source>
        <dbReference type="Proteomes" id="UP001237642"/>
    </source>
</evidence>
<evidence type="ECO:0000313" key="8">
    <source>
        <dbReference type="EMBL" id="KAK1395411.1"/>
    </source>
</evidence>
<dbReference type="InterPro" id="IPR011947">
    <property type="entry name" value="FCP1_euk"/>
</dbReference>
<evidence type="ECO:0000256" key="6">
    <source>
        <dbReference type="RuleBase" id="RU366066"/>
    </source>
</evidence>
<evidence type="ECO:0000256" key="4">
    <source>
        <dbReference type="ARBA" id="ARBA00047761"/>
    </source>
</evidence>
<keyword evidence="2 6" id="KW-0378">Hydrolase</keyword>
<dbReference type="Gene3D" id="3.40.50.1000">
    <property type="entry name" value="HAD superfamily/HAD-like"/>
    <property type="match status" value="1"/>
</dbReference>
<dbReference type="InterPro" id="IPR023214">
    <property type="entry name" value="HAD_sf"/>
</dbReference>
<evidence type="ECO:0000256" key="2">
    <source>
        <dbReference type="ARBA" id="ARBA00022801"/>
    </source>
</evidence>
<evidence type="ECO:0000256" key="5">
    <source>
        <dbReference type="ARBA" id="ARBA00048336"/>
    </source>
</evidence>